<proteinExistence type="predicted"/>
<name>A0AAV0NN01_9ROSI</name>
<reference evidence="1" key="1">
    <citation type="submission" date="2022-08" db="EMBL/GenBank/DDBJ databases">
        <authorList>
            <person name="Gutierrez-Valencia J."/>
        </authorList>
    </citation>
    <scope>NUCLEOTIDE SEQUENCE</scope>
</reference>
<protein>
    <submittedName>
        <fullName evidence="1">Uncharacterized protein</fullName>
    </submittedName>
</protein>
<accession>A0AAV0NN01</accession>
<evidence type="ECO:0000313" key="1">
    <source>
        <dbReference type="EMBL" id="CAI0459954.1"/>
    </source>
</evidence>
<sequence length="83" mass="9514">MQEHRVMEMKLKASMQLLCTFICWRGSWKQLRKSKLASSDHGVSLRVLLCKGKFPCCCSDGISSAMIYYKGSFNSLRANMEEE</sequence>
<evidence type="ECO:0000313" key="2">
    <source>
        <dbReference type="Proteomes" id="UP001154282"/>
    </source>
</evidence>
<organism evidence="1 2">
    <name type="scientific">Linum tenue</name>
    <dbReference type="NCBI Taxonomy" id="586396"/>
    <lineage>
        <taxon>Eukaryota</taxon>
        <taxon>Viridiplantae</taxon>
        <taxon>Streptophyta</taxon>
        <taxon>Embryophyta</taxon>
        <taxon>Tracheophyta</taxon>
        <taxon>Spermatophyta</taxon>
        <taxon>Magnoliopsida</taxon>
        <taxon>eudicotyledons</taxon>
        <taxon>Gunneridae</taxon>
        <taxon>Pentapetalae</taxon>
        <taxon>rosids</taxon>
        <taxon>fabids</taxon>
        <taxon>Malpighiales</taxon>
        <taxon>Linaceae</taxon>
        <taxon>Linum</taxon>
    </lineage>
</organism>
<dbReference type="AlphaFoldDB" id="A0AAV0NN01"/>
<keyword evidence="2" id="KW-1185">Reference proteome</keyword>
<gene>
    <name evidence="1" type="ORF">LITE_LOCUS34247</name>
</gene>
<dbReference type="EMBL" id="CAMGYJ010000008">
    <property type="protein sequence ID" value="CAI0459954.1"/>
    <property type="molecule type" value="Genomic_DNA"/>
</dbReference>
<comment type="caution">
    <text evidence="1">The sequence shown here is derived from an EMBL/GenBank/DDBJ whole genome shotgun (WGS) entry which is preliminary data.</text>
</comment>
<dbReference type="Proteomes" id="UP001154282">
    <property type="component" value="Unassembled WGS sequence"/>
</dbReference>